<dbReference type="OrthoDB" id="9792788at2"/>
<feature type="region of interest" description="Disordered" evidence="1">
    <location>
        <begin position="129"/>
        <end position="170"/>
    </location>
</feature>
<comment type="caution">
    <text evidence="3">The sequence shown here is derived from an EMBL/GenBank/DDBJ whole genome shotgun (WGS) entry which is preliminary data.</text>
</comment>
<reference evidence="3 4" key="1">
    <citation type="submission" date="2019-06" db="EMBL/GenBank/DDBJ databases">
        <title>Sorghum-associated microbial communities from plants grown in Nebraska, USA.</title>
        <authorList>
            <person name="Schachtman D."/>
        </authorList>
    </citation>
    <scope>NUCLEOTIDE SEQUENCE [LARGE SCALE GENOMIC DNA]</scope>
    <source>
        <strain evidence="3 4">1225</strain>
    </source>
</reference>
<dbReference type="PANTHER" id="PTHR35335:SF1">
    <property type="entry name" value="UPF0716 PROTEIN FXSA"/>
    <property type="match status" value="1"/>
</dbReference>
<dbReference type="PANTHER" id="PTHR35335">
    <property type="entry name" value="UPF0716 PROTEIN FXSA"/>
    <property type="match status" value="1"/>
</dbReference>
<dbReference type="GO" id="GO:0016020">
    <property type="term" value="C:membrane"/>
    <property type="evidence" value="ECO:0007669"/>
    <property type="project" value="InterPro"/>
</dbReference>
<dbReference type="AlphaFoldDB" id="A0A561Q8G1"/>
<keyword evidence="2" id="KW-0812">Transmembrane</keyword>
<dbReference type="RefSeq" id="WP_145642926.1">
    <property type="nucleotide sequence ID" value="NZ_VIWP01000013.1"/>
</dbReference>
<evidence type="ECO:0000313" key="3">
    <source>
        <dbReference type="EMBL" id="TWF46627.1"/>
    </source>
</evidence>
<name>A0A561Q8G1_9HYPH</name>
<dbReference type="NCBIfam" id="NF008528">
    <property type="entry name" value="PRK11463.1-2"/>
    <property type="match status" value="1"/>
</dbReference>
<sequence>MRFPLLSLLVLAWPLAEIAGFVVVGRAVGLWATLGLVIGTAVIGSLLIRGQGISLLRKLSSEGREGRMPARGVIDEAMKVIAGFLLFLPGFVTDIIGLALLVPFIRNLIWSLVGRRIVIVNPQGPASNYRRDDGPFTRDPNGPVVDLDADDFKRDPDSSSPWSQNRRIDQ</sequence>
<gene>
    <name evidence="3" type="ORF">FHW37_11373</name>
</gene>
<dbReference type="Proteomes" id="UP000320653">
    <property type="component" value="Unassembled WGS sequence"/>
</dbReference>
<dbReference type="Pfam" id="PF04186">
    <property type="entry name" value="FxsA"/>
    <property type="match status" value="1"/>
</dbReference>
<protein>
    <submittedName>
        <fullName evidence="3">UPF0716 protein FxsA</fullName>
    </submittedName>
</protein>
<dbReference type="InterPro" id="IPR007313">
    <property type="entry name" value="FxsA"/>
</dbReference>
<evidence type="ECO:0000313" key="4">
    <source>
        <dbReference type="Proteomes" id="UP000320653"/>
    </source>
</evidence>
<evidence type="ECO:0000256" key="1">
    <source>
        <dbReference type="SAM" id="MobiDB-lite"/>
    </source>
</evidence>
<feature type="transmembrane region" description="Helical" evidence="2">
    <location>
        <begin position="80"/>
        <end position="105"/>
    </location>
</feature>
<accession>A0A561Q8G1</accession>
<keyword evidence="2" id="KW-0472">Membrane</keyword>
<organism evidence="3 4">
    <name type="scientific">Neorhizobium alkalisoli</name>
    <dbReference type="NCBI Taxonomy" id="528178"/>
    <lineage>
        <taxon>Bacteria</taxon>
        <taxon>Pseudomonadati</taxon>
        <taxon>Pseudomonadota</taxon>
        <taxon>Alphaproteobacteria</taxon>
        <taxon>Hyphomicrobiales</taxon>
        <taxon>Rhizobiaceae</taxon>
        <taxon>Rhizobium/Agrobacterium group</taxon>
        <taxon>Neorhizobium</taxon>
    </lineage>
</organism>
<dbReference type="EMBL" id="VIWP01000013">
    <property type="protein sequence ID" value="TWF46627.1"/>
    <property type="molecule type" value="Genomic_DNA"/>
</dbReference>
<feature type="compositionally biased region" description="Polar residues" evidence="1">
    <location>
        <begin position="158"/>
        <end position="170"/>
    </location>
</feature>
<evidence type="ECO:0000256" key="2">
    <source>
        <dbReference type="SAM" id="Phobius"/>
    </source>
</evidence>
<proteinExistence type="predicted"/>
<keyword evidence="2" id="KW-1133">Transmembrane helix</keyword>
<feature type="transmembrane region" description="Helical" evidence="2">
    <location>
        <begin position="28"/>
        <end position="48"/>
    </location>
</feature>
<keyword evidence="4" id="KW-1185">Reference proteome</keyword>